<sequence>MLRTDTQRNYGRRIEKVVAHLGERLDQPLTLEALAAVGHFSPYHFHRIYRGMMGETVADSLRRMRLHRAAVELIHGTRTLAAIARLCGYGSTAAFNRAFAQTYGCPPGEFRRRRGADAILAPRPTQDTNEDPTMYSVDIIQRDPVVVAALRHRGAYHEIGTAFERLGAWAGGRGLAENRSFGVYYDDPESKPADELNADACIEIPEALALESGGPQRLTIAGGRYAVLIHTGPYAELERPYRWLYGEWLPNSGEEAADAPVVEEYLNDPRALPPSQWRTAICVPLREDRA</sequence>
<evidence type="ECO:0000256" key="3">
    <source>
        <dbReference type="ARBA" id="ARBA00023163"/>
    </source>
</evidence>
<evidence type="ECO:0000313" key="5">
    <source>
        <dbReference type="EMBL" id="TKR33681.1"/>
    </source>
</evidence>
<keyword evidence="6" id="KW-1185">Reference proteome</keyword>
<dbReference type="SMART" id="SM00342">
    <property type="entry name" value="HTH_ARAC"/>
    <property type="match status" value="1"/>
</dbReference>
<organism evidence="5 6">
    <name type="scientific">Luteimonas gilva</name>
    <dbReference type="NCBI Taxonomy" id="2572684"/>
    <lineage>
        <taxon>Bacteria</taxon>
        <taxon>Pseudomonadati</taxon>
        <taxon>Pseudomonadota</taxon>
        <taxon>Gammaproteobacteria</taxon>
        <taxon>Lysobacterales</taxon>
        <taxon>Lysobacteraceae</taxon>
        <taxon>Luteimonas</taxon>
    </lineage>
</organism>
<dbReference type="Pfam" id="PF06445">
    <property type="entry name" value="GyrI-like"/>
    <property type="match status" value="1"/>
</dbReference>
<dbReference type="AlphaFoldDB" id="A0A4U5JY74"/>
<dbReference type="RefSeq" id="WP_137265887.1">
    <property type="nucleotide sequence ID" value="NZ_SZUA01000001.1"/>
</dbReference>
<evidence type="ECO:0000313" key="6">
    <source>
        <dbReference type="Proteomes" id="UP000308707"/>
    </source>
</evidence>
<dbReference type="GO" id="GO:0003700">
    <property type="term" value="F:DNA-binding transcription factor activity"/>
    <property type="evidence" value="ECO:0007669"/>
    <property type="project" value="InterPro"/>
</dbReference>
<dbReference type="PANTHER" id="PTHR40055">
    <property type="entry name" value="TRANSCRIPTIONAL REGULATOR YGIV-RELATED"/>
    <property type="match status" value="1"/>
</dbReference>
<gene>
    <name evidence="5" type="ORF">FCE95_05190</name>
</gene>
<dbReference type="PANTHER" id="PTHR40055:SF1">
    <property type="entry name" value="TRANSCRIPTIONAL REGULATOR YGIV-RELATED"/>
    <property type="match status" value="1"/>
</dbReference>
<evidence type="ECO:0000259" key="4">
    <source>
        <dbReference type="PROSITE" id="PS01124"/>
    </source>
</evidence>
<feature type="domain" description="HTH araC/xylS-type" evidence="4">
    <location>
        <begin position="15"/>
        <end position="113"/>
    </location>
</feature>
<dbReference type="Pfam" id="PF12833">
    <property type="entry name" value="HTH_18"/>
    <property type="match status" value="1"/>
</dbReference>
<dbReference type="SUPFAM" id="SSF55136">
    <property type="entry name" value="Probable bacterial effector-binding domain"/>
    <property type="match status" value="1"/>
</dbReference>
<keyword evidence="3" id="KW-0804">Transcription</keyword>
<dbReference type="InterPro" id="IPR009057">
    <property type="entry name" value="Homeodomain-like_sf"/>
</dbReference>
<dbReference type="GO" id="GO:0043565">
    <property type="term" value="F:sequence-specific DNA binding"/>
    <property type="evidence" value="ECO:0007669"/>
    <property type="project" value="InterPro"/>
</dbReference>
<accession>A0A4U5JY74</accession>
<dbReference type="Gene3D" id="3.20.80.10">
    <property type="entry name" value="Regulatory factor, effector binding domain"/>
    <property type="match status" value="1"/>
</dbReference>
<dbReference type="InterPro" id="IPR018060">
    <property type="entry name" value="HTH_AraC"/>
</dbReference>
<dbReference type="SUPFAM" id="SSF46689">
    <property type="entry name" value="Homeodomain-like"/>
    <property type="match status" value="2"/>
</dbReference>
<evidence type="ECO:0000256" key="1">
    <source>
        <dbReference type="ARBA" id="ARBA00023015"/>
    </source>
</evidence>
<dbReference type="InterPro" id="IPR050908">
    <property type="entry name" value="SmbC-like"/>
</dbReference>
<dbReference type="PROSITE" id="PS00041">
    <property type="entry name" value="HTH_ARAC_FAMILY_1"/>
    <property type="match status" value="1"/>
</dbReference>
<dbReference type="PROSITE" id="PS01124">
    <property type="entry name" value="HTH_ARAC_FAMILY_2"/>
    <property type="match status" value="1"/>
</dbReference>
<evidence type="ECO:0000256" key="2">
    <source>
        <dbReference type="ARBA" id="ARBA00023125"/>
    </source>
</evidence>
<dbReference type="EMBL" id="SZUA01000001">
    <property type="protein sequence ID" value="TKR33681.1"/>
    <property type="molecule type" value="Genomic_DNA"/>
</dbReference>
<keyword evidence="1" id="KW-0805">Transcription regulation</keyword>
<dbReference type="SMART" id="SM00871">
    <property type="entry name" value="AraC_E_bind"/>
    <property type="match status" value="1"/>
</dbReference>
<dbReference type="Gene3D" id="1.10.10.60">
    <property type="entry name" value="Homeodomain-like"/>
    <property type="match status" value="2"/>
</dbReference>
<dbReference type="InterPro" id="IPR018062">
    <property type="entry name" value="HTH_AraC-typ_CS"/>
</dbReference>
<protein>
    <submittedName>
        <fullName evidence="5">AraC family transcriptional regulator</fullName>
    </submittedName>
</protein>
<proteinExistence type="predicted"/>
<dbReference type="Proteomes" id="UP000308707">
    <property type="component" value="Unassembled WGS sequence"/>
</dbReference>
<dbReference type="InterPro" id="IPR010499">
    <property type="entry name" value="AraC_E-bd"/>
</dbReference>
<name>A0A4U5JY74_9GAMM</name>
<reference evidence="5 6" key="1">
    <citation type="submission" date="2019-04" db="EMBL/GenBank/DDBJ databases">
        <title>Reference strain of H23.</title>
        <authorList>
            <person name="Luo X."/>
        </authorList>
    </citation>
    <scope>NUCLEOTIDE SEQUENCE [LARGE SCALE GENOMIC DNA]</scope>
    <source>
        <strain evidence="5 6">H23</strain>
    </source>
</reference>
<comment type="caution">
    <text evidence="5">The sequence shown here is derived from an EMBL/GenBank/DDBJ whole genome shotgun (WGS) entry which is preliminary data.</text>
</comment>
<dbReference type="OrthoDB" id="282744at2"/>
<dbReference type="InterPro" id="IPR029442">
    <property type="entry name" value="GyrI-like"/>
</dbReference>
<dbReference type="InterPro" id="IPR011256">
    <property type="entry name" value="Reg_factor_effector_dom_sf"/>
</dbReference>
<keyword evidence="2" id="KW-0238">DNA-binding</keyword>